<dbReference type="InterPro" id="IPR016174">
    <property type="entry name" value="Di-haem_cyt_TM"/>
</dbReference>
<reference evidence="15 16" key="1">
    <citation type="submission" date="2024-06" db="EMBL/GenBank/DDBJ databases">
        <authorList>
            <person name="Kaempfer P."/>
            <person name="Viver T."/>
        </authorList>
    </citation>
    <scope>NUCLEOTIDE SEQUENCE [LARGE SCALE GENOMIC DNA]</scope>
    <source>
        <strain evidence="15 16">ST-64</strain>
    </source>
</reference>
<dbReference type="Proteomes" id="UP001629244">
    <property type="component" value="Unassembled WGS sequence"/>
</dbReference>
<dbReference type="PANTHER" id="PTHR30529:SF1">
    <property type="entry name" value="CYTOCHROME B561 HOMOLOG 2"/>
    <property type="match status" value="1"/>
</dbReference>
<keyword evidence="5" id="KW-0349">Heme</keyword>
<dbReference type="InterPro" id="IPR011577">
    <property type="entry name" value="Cyt_b561_bac/Ni-Hgenase"/>
</dbReference>
<comment type="similarity">
    <text evidence="12">Belongs to the cytochrome b561 family.</text>
</comment>
<evidence type="ECO:0000256" key="12">
    <source>
        <dbReference type="ARBA" id="ARBA00037975"/>
    </source>
</evidence>
<feature type="domain" description="Cytochrome b561 bacterial/Ni-hydrogenase" evidence="14">
    <location>
        <begin position="7"/>
        <end position="174"/>
    </location>
</feature>
<comment type="cofactor">
    <cofactor evidence="1">
        <name>heme b</name>
        <dbReference type="ChEBI" id="CHEBI:60344"/>
    </cofactor>
</comment>
<keyword evidence="11 13" id="KW-0472">Membrane</keyword>
<gene>
    <name evidence="15" type="ORF">ABS767_05155</name>
</gene>
<evidence type="ECO:0000256" key="9">
    <source>
        <dbReference type="ARBA" id="ARBA00022989"/>
    </source>
</evidence>
<evidence type="ECO:0000259" key="14">
    <source>
        <dbReference type="Pfam" id="PF01292"/>
    </source>
</evidence>
<name>A0ABW8YJC4_9SPHN</name>
<dbReference type="Pfam" id="PF01292">
    <property type="entry name" value="Ni_hydr_CYTB"/>
    <property type="match status" value="1"/>
</dbReference>
<keyword evidence="8" id="KW-0249">Electron transport</keyword>
<dbReference type="SUPFAM" id="SSF81342">
    <property type="entry name" value="Transmembrane di-heme cytochromes"/>
    <property type="match status" value="1"/>
</dbReference>
<evidence type="ECO:0000256" key="3">
    <source>
        <dbReference type="ARBA" id="ARBA00022448"/>
    </source>
</evidence>
<keyword evidence="9 13" id="KW-1133">Transmembrane helix</keyword>
<keyword evidence="3" id="KW-0813">Transport</keyword>
<evidence type="ECO:0000313" key="16">
    <source>
        <dbReference type="Proteomes" id="UP001629244"/>
    </source>
</evidence>
<evidence type="ECO:0000256" key="11">
    <source>
        <dbReference type="ARBA" id="ARBA00023136"/>
    </source>
</evidence>
<keyword evidence="4" id="KW-1003">Cell membrane</keyword>
<comment type="caution">
    <text evidence="15">The sequence shown here is derived from an EMBL/GenBank/DDBJ whole genome shotgun (WGS) entry which is preliminary data.</text>
</comment>
<keyword evidence="6 13" id="KW-0812">Transmembrane</keyword>
<evidence type="ECO:0000256" key="10">
    <source>
        <dbReference type="ARBA" id="ARBA00023004"/>
    </source>
</evidence>
<dbReference type="PANTHER" id="PTHR30529">
    <property type="entry name" value="CYTOCHROME B561"/>
    <property type="match status" value="1"/>
</dbReference>
<sequence>MRTATDRYSGGAILLHWLIAALLIGNIVLALSMERAPTLFMIHKSIGILVLLLTLIRIGWRLTHPAPALSAGLAAWERVTARVTHVAFYIALLAIPLLGWAAASTGRRGTGVLFGGIQWFDLPIGRSRALHELFGEVHELAVYFTIALIALHIAGALKHHFIDRDGEMRRMLPGR</sequence>
<evidence type="ECO:0000256" key="2">
    <source>
        <dbReference type="ARBA" id="ARBA00004651"/>
    </source>
</evidence>
<feature type="transmembrane region" description="Helical" evidence="13">
    <location>
        <begin position="12"/>
        <end position="33"/>
    </location>
</feature>
<evidence type="ECO:0000313" key="15">
    <source>
        <dbReference type="EMBL" id="MFL9840343.1"/>
    </source>
</evidence>
<dbReference type="InterPro" id="IPR052168">
    <property type="entry name" value="Cytochrome_b561_oxidase"/>
</dbReference>
<evidence type="ECO:0000256" key="1">
    <source>
        <dbReference type="ARBA" id="ARBA00001970"/>
    </source>
</evidence>
<evidence type="ECO:0000256" key="6">
    <source>
        <dbReference type="ARBA" id="ARBA00022692"/>
    </source>
</evidence>
<feature type="transmembrane region" description="Helical" evidence="13">
    <location>
        <begin position="39"/>
        <end position="60"/>
    </location>
</feature>
<protein>
    <submittedName>
        <fullName evidence="15">Cytochrome b</fullName>
    </submittedName>
</protein>
<keyword evidence="7" id="KW-0479">Metal-binding</keyword>
<feature type="transmembrane region" description="Helical" evidence="13">
    <location>
        <begin position="86"/>
        <end position="103"/>
    </location>
</feature>
<accession>A0ABW8YJC4</accession>
<dbReference type="EMBL" id="JBELQC010000001">
    <property type="protein sequence ID" value="MFL9840343.1"/>
    <property type="molecule type" value="Genomic_DNA"/>
</dbReference>
<feature type="transmembrane region" description="Helical" evidence="13">
    <location>
        <begin position="140"/>
        <end position="161"/>
    </location>
</feature>
<comment type="subcellular location">
    <subcellularLocation>
        <location evidence="2">Cell membrane</location>
        <topology evidence="2">Multi-pass membrane protein</topology>
    </subcellularLocation>
</comment>
<keyword evidence="16" id="KW-1185">Reference proteome</keyword>
<keyword evidence="10" id="KW-0408">Iron</keyword>
<organism evidence="15 16">
    <name type="scientific">Sphingomonas plantiphila</name>
    <dbReference type="NCBI Taxonomy" id="3163295"/>
    <lineage>
        <taxon>Bacteria</taxon>
        <taxon>Pseudomonadati</taxon>
        <taxon>Pseudomonadota</taxon>
        <taxon>Alphaproteobacteria</taxon>
        <taxon>Sphingomonadales</taxon>
        <taxon>Sphingomonadaceae</taxon>
        <taxon>Sphingomonas</taxon>
    </lineage>
</organism>
<evidence type="ECO:0000256" key="8">
    <source>
        <dbReference type="ARBA" id="ARBA00022982"/>
    </source>
</evidence>
<evidence type="ECO:0000256" key="13">
    <source>
        <dbReference type="SAM" id="Phobius"/>
    </source>
</evidence>
<evidence type="ECO:0000256" key="5">
    <source>
        <dbReference type="ARBA" id="ARBA00022617"/>
    </source>
</evidence>
<evidence type="ECO:0000256" key="7">
    <source>
        <dbReference type="ARBA" id="ARBA00022723"/>
    </source>
</evidence>
<dbReference type="RefSeq" id="WP_408077283.1">
    <property type="nucleotide sequence ID" value="NZ_JBELQC010000001.1"/>
</dbReference>
<evidence type="ECO:0000256" key="4">
    <source>
        <dbReference type="ARBA" id="ARBA00022475"/>
    </source>
</evidence>
<proteinExistence type="inferred from homology"/>